<protein>
    <submittedName>
        <fullName evidence="1">WbqC family protein</fullName>
    </submittedName>
</protein>
<dbReference type="Proteomes" id="UP001592530">
    <property type="component" value="Unassembled WGS sequence"/>
</dbReference>
<dbReference type="InterPro" id="IPR014985">
    <property type="entry name" value="WbqC"/>
</dbReference>
<organism evidence="1 2">
    <name type="scientific">Streptacidiphilus alkalitolerans</name>
    <dbReference type="NCBI Taxonomy" id="3342712"/>
    <lineage>
        <taxon>Bacteria</taxon>
        <taxon>Bacillati</taxon>
        <taxon>Actinomycetota</taxon>
        <taxon>Actinomycetes</taxon>
        <taxon>Kitasatosporales</taxon>
        <taxon>Streptomycetaceae</taxon>
        <taxon>Streptacidiphilus</taxon>
    </lineage>
</organism>
<accession>A0ABV6XDW5</accession>
<reference evidence="1 2" key="1">
    <citation type="submission" date="2024-09" db="EMBL/GenBank/DDBJ databases">
        <authorList>
            <person name="Lee S.D."/>
        </authorList>
    </citation>
    <scope>NUCLEOTIDE SEQUENCE [LARGE SCALE GENOMIC DNA]</scope>
    <source>
        <strain evidence="1 2">N1-3</strain>
    </source>
</reference>
<dbReference type="EMBL" id="JBHEZY010000031">
    <property type="protein sequence ID" value="MFC1436411.1"/>
    <property type="molecule type" value="Genomic_DNA"/>
</dbReference>
<comment type="caution">
    <text evidence="1">The sequence shown here is derived from an EMBL/GenBank/DDBJ whole genome shotgun (WGS) entry which is preliminary data.</text>
</comment>
<sequence length="243" mass="26838">MTPRPRTVRACAIHQPNLLPRLSTLAKLYASDVWVVLDDVQFARRDYQHRARLAALDYPQHQQWLSLETRLPYGRATHIRDAQLVDPVRAGRRLIQLPAQHYHASPHWRDLHLALTSSIPAAGDAGSTAAVAEASTLALLNLLDWRGTILRSSDLPASSGRSTRLADRAAAVDADTYLCGTGGMRYLDDHAFTQRHITVHAFRPPSATGHLWSEATKISALWALARYGPSAVRAALDDLHATI</sequence>
<dbReference type="Pfam" id="PF08889">
    <property type="entry name" value="WbqC"/>
    <property type="match status" value="1"/>
</dbReference>
<proteinExistence type="predicted"/>
<evidence type="ECO:0000313" key="2">
    <source>
        <dbReference type="Proteomes" id="UP001592530"/>
    </source>
</evidence>
<gene>
    <name evidence="1" type="ORF">ACEZDB_37830</name>
</gene>
<evidence type="ECO:0000313" key="1">
    <source>
        <dbReference type="EMBL" id="MFC1436411.1"/>
    </source>
</evidence>
<dbReference type="RefSeq" id="WP_380560051.1">
    <property type="nucleotide sequence ID" value="NZ_JBHEZY010000031.1"/>
</dbReference>
<name>A0ABV6XDW5_9ACTN</name>